<sequence>MIPPPIVQDQHKVETYFVVHAQARSTKNGSVWPIYLAGDRVLKGWAQYPYHMTGDPPFRFQAIEAARAAAAKDTVGYKVENIVVTEHVVDTRTTIRTIDHRCTTT</sequence>
<reference evidence="1" key="2">
    <citation type="submission" date="2021-07" db="EMBL/GenBank/DDBJ databases">
        <title>Giant CbK-like Caulobacter bacteriophages have genetically divergent genomes.</title>
        <authorList>
            <person name="Wilson K."/>
            <person name="Ely B."/>
        </authorList>
    </citation>
    <scope>NUCLEOTIDE SEQUENCE</scope>
</reference>
<reference evidence="1" key="1">
    <citation type="submission" date="2018-07" db="EMBL/GenBank/DDBJ databases">
        <authorList>
            <person name="Wilson K.M."/>
            <person name="Ely B."/>
        </authorList>
    </citation>
    <scope>NUCLEOTIDE SEQUENCE</scope>
</reference>
<organism evidence="1 2">
    <name type="scientific">Caulobacter phage CcrSC</name>
    <dbReference type="NCBI Taxonomy" id="2283272"/>
    <lineage>
        <taxon>Viruses</taxon>
        <taxon>Duplodnaviria</taxon>
        <taxon>Heunggongvirae</taxon>
        <taxon>Uroviricota</taxon>
        <taxon>Caudoviricetes</taxon>
        <taxon>Jeanschmidtviridae</taxon>
        <taxon>Bertelyvirus</taxon>
        <taxon>Bertelyvirus SC</taxon>
    </lineage>
</organism>
<evidence type="ECO:0000313" key="1">
    <source>
        <dbReference type="EMBL" id="AXQ70040.1"/>
    </source>
</evidence>
<dbReference type="EMBL" id="MH588547">
    <property type="protein sequence ID" value="AXQ70040.1"/>
    <property type="molecule type" value="Genomic_DNA"/>
</dbReference>
<protein>
    <submittedName>
        <fullName evidence="1">Uncharacterized protein</fullName>
    </submittedName>
</protein>
<accession>A0A385EEG0</accession>
<proteinExistence type="predicted"/>
<dbReference type="Proteomes" id="UP000259683">
    <property type="component" value="Segment"/>
</dbReference>
<keyword evidence="2" id="KW-1185">Reference proteome</keyword>
<gene>
    <name evidence="1" type="ORF">CcrSC_gp458</name>
</gene>
<name>A0A385EEG0_9CAUD</name>
<evidence type="ECO:0000313" key="2">
    <source>
        <dbReference type="Proteomes" id="UP000259683"/>
    </source>
</evidence>